<dbReference type="AlphaFoldDB" id="I4I175"/>
<evidence type="ECO:0000313" key="1">
    <source>
        <dbReference type="EMBL" id="CCI28049.1"/>
    </source>
</evidence>
<organism evidence="1 2">
    <name type="scientific">Microcystis aeruginosa PCC 9808</name>
    <dbReference type="NCBI Taxonomy" id="1160284"/>
    <lineage>
        <taxon>Bacteria</taxon>
        <taxon>Bacillati</taxon>
        <taxon>Cyanobacteriota</taxon>
        <taxon>Cyanophyceae</taxon>
        <taxon>Oscillatoriophycideae</taxon>
        <taxon>Chroococcales</taxon>
        <taxon>Microcystaceae</taxon>
        <taxon>Microcystis</taxon>
    </lineage>
</organism>
<gene>
    <name evidence="1" type="ORF">MICAG_410006</name>
</gene>
<name>I4I175_MICAE</name>
<dbReference type="EMBL" id="CAIN01000346">
    <property type="protein sequence ID" value="CCI28049.1"/>
    <property type="molecule type" value="Genomic_DNA"/>
</dbReference>
<dbReference type="HOGENOM" id="CLU_3312758_0_0_3"/>
<sequence>MEKTMLKTFKAILKIIPFNGLMKPLKSTPNILLMFILHY</sequence>
<reference evidence="1 2" key="1">
    <citation type="submission" date="2012-04" db="EMBL/GenBank/DDBJ databases">
        <authorList>
            <person name="Genoscope - CEA"/>
        </authorList>
    </citation>
    <scope>NUCLEOTIDE SEQUENCE [LARGE SCALE GENOMIC DNA]</scope>
    <source>
        <strain evidence="1 2">9808</strain>
    </source>
</reference>
<proteinExistence type="predicted"/>
<evidence type="ECO:0000313" key="2">
    <source>
        <dbReference type="Proteomes" id="UP000005291"/>
    </source>
</evidence>
<dbReference type="Proteomes" id="UP000005291">
    <property type="component" value="Unassembled WGS sequence"/>
</dbReference>
<accession>I4I175</accession>
<protein>
    <submittedName>
        <fullName evidence="1">Uncharacterized protein</fullName>
    </submittedName>
</protein>
<comment type="caution">
    <text evidence="1">The sequence shown here is derived from an EMBL/GenBank/DDBJ whole genome shotgun (WGS) entry which is preliminary data.</text>
</comment>